<dbReference type="InterPro" id="IPR004607">
    <property type="entry name" value="GART"/>
</dbReference>
<dbReference type="GO" id="GO:0006189">
    <property type="term" value="P:'de novo' IMP biosynthetic process"/>
    <property type="evidence" value="ECO:0007669"/>
    <property type="project" value="UniProtKB-UniPathway"/>
</dbReference>
<dbReference type="PANTHER" id="PTHR43369">
    <property type="entry name" value="PHOSPHORIBOSYLGLYCINAMIDE FORMYLTRANSFERASE"/>
    <property type="match status" value="1"/>
</dbReference>
<dbReference type="UniPathway" id="UPA00074">
    <property type="reaction ID" value="UER00126"/>
</dbReference>
<evidence type="ECO:0000313" key="10">
    <source>
        <dbReference type="EMBL" id="QDU84784.1"/>
    </source>
</evidence>
<dbReference type="Proteomes" id="UP000319342">
    <property type="component" value="Chromosome"/>
</dbReference>
<accession>A0A518CZY1</accession>
<sequence>MSLDDLKGPAPGRRLTVLASGGGRSLDNLALRCGAGELNAELAALVCDRRRAGVLDVAARHGIAAHTVRPRDFEDHTAFARAVFGRAEDHGTRLVVLAGFLRHLPIPPAWLGHVVNIHPSLLPAYGGQGFYGDRVHAAVLAAGETRSGCTVHYVDDEYDHGPPILTRTVEVLAGDDVHTLAARVFEQECAALPAAIALHLDGEIDFERARVRRVRRP</sequence>
<evidence type="ECO:0000256" key="1">
    <source>
        <dbReference type="ARBA" id="ARBA00005054"/>
    </source>
</evidence>
<evidence type="ECO:0000256" key="7">
    <source>
        <dbReference type="ARBA" id="ARBA00041682"/>
    </source>
</evidence>
<evidence type="ECO:0000256" key="2">
    <source>
        <dbReference type="ARBA" id="ARBA00012254"/>
    </source>
</evidence>
<evidence type="ECO:0000256" key="6">
    <source>
        <dbReference type="ARBA" id="ARBA00041324"/>
    </source>
</evidence>
<keyword evidence="3 10" id="KW-0808">Transferase</keyword>
<dbReference type="InterPro" id="IPR036477">
    <property type="entry name" value="Formyl_transf_N_sf"/>
</dbReference>
<organism evidence="10 11">
    <name type="scientific">Rohdeia mirabilis</name>
    <dbReference type="NCBI Taxonomy" id="2528008"/>
    <lineage>
        <taxon>Bacteria</taxon>
        <taxon>Pseudomonadati</taxon>
        <taxon>Planctomycetota</taxon>
        <taxon>Planctomycetia</taxon>
        <taxon>Planctomycetia incertae sedis</taxon>
        <taxon>Rohdeia</taxon>
    </lineage>
</organism>
<dbReference type="EMBL" id="CP036290">
    <property type="protein sequence ID" value="QDU84784.1"/>
    <property type="molecule type" value="Genomic_DNA"/>
</dbReference>
<dbReference type="AlphaFoldDB" id="A0A518CZY1"/>
<dbReference type="PROSITE" id="PS00373">
    <property type="entry name" value="GART"/>
    <property type="match status" value="1"/>
</dbReference>
<dbReference type="GO" id="GO:0004644">
    <property type="term" value="F:phosphoribosylglycinamide formyltransferase activity"/>
    <property type="evidence" value="ECO:0007669"/>
    <property type="project" value="UniProtKB-EC"/>
</dbReference>
<dbReference type="InterPro" id="IPR002376">
    <property type="entry name" value="Formyl_transf_N"/>
</dbReference>
<gene>
    <name evidence="10" type="primary">purN</name>
    <name evidence="10" type="ORF">Pla163_18980</name>
</gene>
<dbReference type="InterPro" id="IPR001555">
    <property type="entry name" value="GART_AS"/>
</dbReference>
<protein>
    <recommendedName>
        <fullName evidence="2">phosphoribosylglycinamide formyltransferase 1</fullName>
        <ecNumber evidence="2">2.1.2.2</ecNumber>
    </recommendedName>
    <alternativeName>
        <fullName evidence="7">5'-phosphoribosylglycinamide transformylase</fullName>
    </alternativeName>
    <alternativeName>
        <fullName evidence="6">GAR transformylase</fullName>
    </alternativeName>
</protein>
<dbReference type="CDD" id="cd08645">
    <property type="entry name" value="FMT_core_GART"/>
    <property type="match status" value="1"/>
</dbReference>
<comment type="pathway">
    <text evidence="1">Purine metabolism; IMP biosynthesis via de novo pathway; N(2)-formyl-N(1)-(5-phospho-D-ribosyl)glycinamide from N(1)-(5-phospho-D-ribosyl)glycinamide (10-formyl THF route): step 1/1.</text>
</comment>
<comment type="similarity">
    <text evidence="5">Belongs to the GART family.</text>
</comment>
<reference evidence="10 11" key="1">
    <citation type="submission" date="2019-02" db="EMBL/GenBank/DDBJ databases">
        <title>Deep-cultivation of Planctomycetes and their phenomic and genomic characterization uncovers novel biology.</title>
        <authorList>
            <person name="Wiegand S."/>
            <person name="Jogler M."/>
            <person name="Boedeker C."/>
            <person name="Pinto D."/>
            <person name="Vollmers J."/>
            <person name="Rivas-Marin E."/>
            <person name="Kohn T."/>
            <person name="Peeters S.H."/>
            <person name="Heuer A."/>
            <person name="Rast P."/>
            <person name="Oberbeckmann S."/>
            <person name="Bunk B."/>
            <person name="Jeske O."/>
            <person name="Meyerdierks A."/>
            <person name="Storesund J.E."/>
            <person name="Kallscheuer N."/>
            <person name="Luecker S."/>
            <person name="Lage O.M."/>
            <person name="Pohl T."/>
            <person name="Merkel B.J."/>
            <person name="Hornburger P."/>
            <person name="Mueller R.-W."/>
            <person name="Bruemmer F."/>
            <person name="Labrenz M."/>
            <person name="Spormann A.M."/>
            <person name="Op den Camp H."/>
            <person name="Overmann J."/>
            <person name="Amann R."/>
            <person name="Jetten M.S.M."/>
            <person name="Mascher T."/>
            <person name="Medema M.H."/>
            <person name="Devos D.P."/>
            <person name="Kaster A.-K."/>
            <person name="Ovreas L."/>
            <person name="Rohde M."/>
            <person name="Galperin M.Y."/>
            <person name="Jogler C."/>
        </authorList>
    </citation>
    <scope>NUCLEOTIDE SEQUENCE [LARGE SCALE GENOMIC DNA]</scope>
    <source>
        <strain evidence="10 11">Pla163</strain>
    </source>
</reference>
<evidence type="ECO:0000313" key="11">
    <source>
        <dbReference type="Proteomes" id="UP000319342"/>
    </source>
</evidence>
<dbReference type="Pfam" id="PF00551">
    <property type="entry name" value="Formyl_trans_N"/>
    <property type="match status" value="1"/>
</dbReference>
<evidence type="ECO:0000256" key="5">
    <source>
        <dbReference type="ARBA" id="ARBA00038440"/>
    </source>
</evidence>
<dbReference type="PANTHER" id="PTHR43369:SF2">
    <property type="entry name" value="PHOSPHORIBOSYLGLYCINAMIDE FORMYLTRANSFERASE"/>
    <property type="match status" value="1"/>
</dbReference>
<evidence type="ECO:0000256" key="3">
    <source>
        <dbReference type="ARBA" id="ARBA00022679"/>
    </source>
</evidence>
<evidence type="ECO:0000256" key="8">
    <source>
        <dbReference type="ARBA" id="ARBA00047664"/>
    </source>
</evidence>
<keyword evidence="4" id="KW-0658">Purine biosynthesis</keyword>
<dbReference type="RefSeq" id="WP_419185738.1">
    <property type="nucleotide sequence ID" value="NZ_CP036290.1"/>
</dbReference>
<dbReference type="SUPFAM" id="SSF53328">
    <property type="entry name" value="Formyltransferase"/>
    <property type="match status" value="1"/>
</dbReference>
<evidence type="ECO:0000256" key="4">
    <source>
        <dbReference type="ARBA" id="ARBA00022755"/>
    </source>
</evidence>
<name>A0A518CZY1_9BACT</name>
<feature type="domain" description="Formyl transferase N-terminal" evidence="9">
    <location>
        <begin position="14"/>
        <end position="196"/>
    </location>
</feature>
<dbReference type="Gene3D" id="3.40.50.170">
    <property type="entry name" value="Formyl transferase, N-terminal domain"/>
    <property type="match status" value="1"/>
</dbReference>
<proteinExistence type="inferred from homology"/>
<comment type="catalytic activity">
    <reaction evidence="8">
        <text>N(1)-(5-phospho-beta-D-ribosyl)glycinamide + (6R)-10-formyltetrahydrofolate = N(2)-formyl-N(1)-(5-phospho-beta-D-ribosyl)glycinamide + (6S)-5,6,7,8-tetrahydrofolate + H(+)</text>
        <dbReference type="Rhea" id="RHEA:15053"/>
        <dbReference type="ChEBI" id="CHEBI:15378"/>
        <dbReference type="ChEBI" id="CHEBI:57453"/>
        <dbReference type="ChEBI" id="CHEBI:143788"/>
        <dbReference type="ChEBI" id="CHEBI:147286"/>
        <dbReference type="ChEBI" id="CHEBI:195366"/>
        <dbReference type="EC" id="2.1.2.2"/>
    </reaction>
</comment>
<dbReference type="EC" id="2.1.2.2" evidence="2"/>
<keyword evidence="11" id="KW-1185">Reference proteome</keyword>
<evidence type="ECO:0000259" key="9">
    <source>
        <dbReference type="Pfam" id="PF00551"/>
    </source>
</evidence>
<dbReference type="GO" id="GO:0005829">
    <property type="term" value="C:cytosol"/>
    <property type="evidence" value="ECO:0007669"/>
    <property type="project" value="TreeGrafter"/>
</dbReference>